<protein>
    <submittedName>
        <fullName evidence="1">Uncharacterized protein</fullName>
    </submittedName>
</protein>
<dbReference type="AlphaFoldDB" id="A0A0H3GB66"/>
<dbReference type="KEGG" id="lmt:LMRG_00567"/>
<evidence type="ECO:0000313" key="1">
    <source>
        <dbReference type="EMBL" id="AEO06108.1"/>
    </source>
</evidence>
<dbReference type="RefSeq" id="WP_014600737.1">
    <property type="nucleotide sequence ID" value="NC_017544.1"/>
</dbReference>
<proteinExistence type="predicted"/>
<dbReference type="EMBL" id="CP002002">
    <property type="protein sequence ID" value="AEO06108.1"/>
    <property type="molecule type" value="Genomic_DNA"/>
</dbReference>
<dbReference type="Proteomes" id="UP000001288">
    <property type="component" value="Chromosome"/>
</dbReference>
<dbReference type="HOGENOM" id="CLU_128130_0_0_9"/>
<reference evidence="2" key="1">
    <citation type="submission" date="2010-04" db="EMBL/GenBank/DDBJ databases">
        <title>The genome sequence of Listeria monocytogenes strain 10403S.</title>
        <authorList>
            <consortium name="The Broad Institute Genome Sequencing Platform"/>
            <consortium name="The Broad Institute Genome Sequencing Center for Infectious Disease."/>
            <person name="Borowsky M."/>
            <person name="Borodovsky M."/>
            <person name="Young S.K."/>
            <person name="Zeng Q."/>
            <person name="Koehrsen M."/>
            <person name="Fitzgerald M."/>
            <person name="Wiedmann M."/>
            <person name="Swaminathan B."/>
            <person name="Lauer P."/>
            <person name="Portnoy D."/>
            <person name="Cossart P."/>
            <person name="Buchrieser C."/>
            <person name="Higgins D."/>
            <person name="Abouelleil A."/>
            <person name="Alvarado L."/>
            <person name="Arachchi H.M."/>
            <person name="Berlin A."/>
            <person name="Borenstein D."/>
            <person name="Brown A."/>
            <person name="Chapman S.B."/>
            <person name="Chen Z."/>
            <person name="Dunbar C.D."/>
            <person name="Engels R."/>
            <person name="Freedman E."/>
            <person name="Gearin G."/>
            <person name="Gellesch M."/>
            <person name="Goldberg J."/>
            <person name="Griggs A."/>
            <person name="Gujja S."/>
            <person name="Heilman E."/>
            <person name="Heiman D."/>
            <person name="Howarth C."/>
            <person name="Jen D."/>
            <person name="Larson L."/>
            <person name="Lui A."/>
            <person name="MacDonald J."/>
            <person name="Mehta T."/>
            <person name="Montmayeur A."/>
            <person name="Neiman D."/>
            <person name="Park D."/>
            <person name="Pearson M."/>
            <person name="Priest M."/>
            <person name="Richards J."/>
            <person name="Roberts A."/>
            <person name="Saif S."/>
            <person name="Shea T."/>
            <person name="Shenoy N."/>
            <person name="Sisk P."/>
            <person name="Stolte C."/>
            <person name="Sykes S."/>
            <person name="Walk T."/>
            <person name="White J."/>
            <person name="Yandava C."/>
            <person name="Haas B."/>
            <person name="Nusbaum C."/>
            <person name="Birren B."/>
        </authorList>
    </citation>
    <scope>NUCLEOTIDE SEQUENCE [LARGE SCALE GENOMIC DNA]</scope>
    <source>
        <strain evidence="2">10403S</strain>
    </source>
</reference>
<sequence>MLIPSYLKSTAKELSINDFLNVEIVTINKEETFDILYCGTLEEIEGDQLITREDSEIPLKIIAESTLSGKEILLYDGAYYGYDSMFCDEFEEEATQNRELKKYPINNLSNIRLSIGIGIDYESEKEEYEFDENGHVVLIDDRHIPWEQVKTDGFDFLEITATDENGDSLLILTEELA</sequence>
<evidence type="ECO:0000313" key="2">
    <source>
        <dbReference type="Proteomes" id="UP000001288"/>
    </source>
</evidence>
<gene>
    <name evidence="1" type="ordered locus">LMRG_00567</name>
</gene>
<organism evidence="1 2">
    <name type="scientific">Listeria monocytogenes serotype 1/2a (strain 10403S)</name>
    <dbReference type="NCBI Taxonomy" id="393133"/>
    <lineage>
        <taxon>Bacteria</taxon>
        <taxon>Bacillati</taxon>
        <taxon>Bacillota</taxon>
        <taxon>Bacilli</taxon>
        <taxon>Bacillales</taxon>
        <taxon>Listeriaceae</taxon>
        <taxon>Listeria</taxon>
    </lineage>
</organism>
<name>A0A0H3GB66_LISM4</name>
<accession>A0A0H3GB66</accession>